<evidence type="ECO:0000313" key="1">
    <source>
        <dbReference type="EMBL" id="MVS99529.1"/>
    </source>
</evidence>
<reference evidence="1 2" key="1">
    <citation type="submission" date="2019-12" db="EMBL/GenBank/DDBJ databases">
        <title>Devosia maris sp. nov., isolated from the deep seawater.</title>
        <authorList>
            <person name="Liu Y."/>
        </authorList>
    </citation>
    <scope>NUCLEOTIDE SEQUENCE [LARGE SCALE GENOMIC DNA]</scope>
    <source>
        <strain evidence="1 2">L53-10-65</strain>
    </source>
</reference>
<name>A0A7X3K4E7_9HYPH</name>
<comment type="caution">
    <text evidence="1">The sequence shown here is derived from an EMBL/GenBank/DDBJ whole genome shotgun (WGS) entry which is preliminary data.</text>
</comment>
<protein>
    <submittedName>
        <fullName evidence="1">Uncharacterized protein</fullName>
    </submittedName>
</protein>
<accession>A0A7X3K4E7</accession>
<dbReference type="RefSeq" id="WP_157290330.1">
    <property type="nucleotide sequence ID" value="NZ_WQRF01000002.1"/>
</dbReference>
<dbReference type="EMBL" id="WQRF01000002">
    <property type="protein sequence ID" value="MVS99529.1"/>
    <property type="molecule type" value="Genomic_DNA"/>
</dbReference>
<dbReference type="AlphaFoldDB" id="A0A7X3K4E7"/>
<organism evidence="1 2">
    <name type="scientific">Devosia marina</name>
    <dbReference type="NCBI Taxonomy" id="2683198"/>
    <lineage>
        <taxon>Bacteria</taxon>
        <taxon>Pseudomonadati</taxon>
        <taxon>Pseudomonadota</taxon>
        <taxon>Alphaproteobacteria</taxon>
        <taxon>Hyphomicrobiales</taxon>
        <taxon>Devosiaceae</taxon>
        <taxon>Devosia</taxon>
    </lineage>
</organism>
<dbReference type="Proteomes" id="UP000438106">
    <property type="component" value="Unassembled WGS sequence"/>
</dbReference>
<gene>
    <name evidence="1" type="ORF">GO014_10900</name>
</gene>
<evidence type="ECO:0000313" key="2">
    <source>
        <dbReference type="Proteomes" id="UP000438106"/>
    </source>
</evidence>
<keyword evidence="2" id="KW-1185">Reference proteome</keyword>
<proteinExistence type="predicted"/>
<sequence length="59" mass="6260">MTPNLSPIERAFELARSGKCQSFSEIKAALKAEGYDSATITGGTLSKQLRQLIAASSKS</sequence>